<evidence type="ECO:0000313" key="8">
    <source>
        <dbReference type="RefSeq" id="XP_010927165.1"/>
    </source>
</evidence>
<evidence type="ECO:0000259" key="6">
    <source>
        <dbReference type="PROSITE" id="PS51005"/>
    </source>
</evidence>
<dbReference type="GeneID" id="105049263"/>
<proteinExistence type="predicted"/>
<dbReference type="Proteomes" id="UP000504607">
    <property type="component" value="Chromosome 1"/>
</dbReference>
<feature type="domain" description="NAC" evidence="6">
    <location>
        <begin position="186"/>
        <end position="336"/>
    </location>
</feature>
<organism evidence="7 8">
    <name type="scientific">Elaeis guineensis var. tenera</name>
    <name type="common">Oil palm</name>
    <dbReference type="NCBI Taxonomy" id="51953"/>
    <lineage>
        <taxon>Eukaryota</taxon>
        <taxon>Viridiplantae</taxon>
        <taxon>Streptophyta</taxon>
        <taxon>Embryophyta</taxon>
        <taxon>Tracheophyta</taxon>
        <taxon>Spermatophyta</taxon>
        <taxon>Magnoliopsida</taxon>
        <taxon>Liliopsida</taxon>
        <taxon>Arecaceae</taxon>
        <taxon>Arecoideae</taxon>
        <taxon>Cocoseae</taxon>
        <taxon>Elaeidinae</taxon>
        <taxon>Elaeis</taxon>
    </lineage>
</organism>
<feature type="compositionally biased region" description="Acidic residues" evidence="5">
    <location>
        <begin position="349"/>
        <end position="363"/>
    </location>
</feature>
<evidence type="ECO:0000256" key="2">
    <source>
        <dbReference type="ARBA" id="ARBA00023125"/>
    </source>
</evidence>
<dbReference type="SUPFAM" id="SSF101941">
    <property type="entry name" value="NAC domain"/>
    <property type="match status" value="2"/>
</dbReference>
<protein>
    <submittedName>
        <fullName evidence="8">Uncharacterized protein LOC105049263</fullName>
    </submittedName>
</protein>
<dbReference type="GO" id="GO:0003677">
    <property type="term" value="F:DNA binding"/>
    <property type="evidence" value="ECO:0007669"/>
    <property type="project" value="UniProtKB-KW"/>
</dbReference>
<dbReference type="PROSITE" id="PS51005">
    <property type="entry name" value="NAC"/>
    <property type="match status" value="2"/>
</dbReference>
<dbReference type="RefSeq" id="XP_010927165.1">
    <property type="nucleotide sequence ID" value="XM_010928863.1"/>
</dbReference>
<dbReference type="InterPro" id="IPR036093">
    <property type="entry name" value="NAC_dom_sf"/>
</dbReference>
<dbReference type="Pfam" id="PF02365">
    <property type="entry name" value="NAM"/>
    <property type="match status" value="2"/>
</dbReference>
<feature type="domain" description="NAC" evidence="6">
    <location>
        <begin position="7"/>
        <end position="157"/>
    </location>
</feature>
<evidence type="ECO:0000313" key="7">
    <source>
        <dbReference type="Proteomes" id="UP000504607"/>
    </source>
</evidence>
<name>A0A6I9RI56_ELAGV</name>
<dbReference type="AlphaFoldDB" id="A0A6I9RI56"/>
<gene>
    <name evidence="8" type="primary">LOC105049263</name>
</gene>
<feature type="region of interest" description="Disordered" evidence="5">
    <location>
        <begin position="340"/>
        <end position="363"/>
    </location>
</feature>
<dbReference type="InterPro" id="IPR003441">
    <property type="entry name" value="NAC-dom"/>
</dbReference>
<keyword evidence="7" id="KW-1185">Reference proteome</keyword>
<feature type="compositionally biased region" description="Acidic residues" evidence="5">
    <location>
        <begin position="168"/>
        <end position="179"/>
    </location>
</feature>
<evidence type="ECO:0000256" key="5">
    <source>
        <dbReference type="SAM" id="MobiDB-lite"/>
    </source>
</evidence>
<dbReference type="PANTHER" id="PTHR31719">
    <property type="entry name" value="NAC TRANSCRIPTION FACTOR 56"/>
    <property type="match status" value="1"/>
</dbReference>
<accession>A0A6I9RI56</accession>
<dbReference type="InParanoid" id="A0A6I9RI56"/>
<evidence type="ECO:0000256" key="1">
    <source>
        <dbReference type="ARBA" id="ARBA00023015"/>
    </source>
</evidence>
<dbReference type="PANTHER" id="PTHR31719:SF94">
    <property type="entry name" value="PROTEIN ATAF2"/>
    <property type="match status" value="1"/>
</dbReference>
<dbReference type="GO" id="GO:0006355">
    <property type="term" value="P:regulation of DNA-templated transcription"/>
    <property type="evidence" value="ECO:0007669"/>
    <property type="project" value="InterPro"/>
</dbReference>
<keyword evidence="4" id="KW-0539">Nucleus</keyword>
<dbReference type="OrthoDB" id="1627374at2759"/>
<keyword evidence="2" id="KW-0238">DNA-binding</keyword>
<reference evidence="8" key="1">
    <citation type="submission" date="2025-08" db="UniProtKB">
        <authorList>
            <consortium name="RefSeq"/>
        </authorList>
    </citation>
    <scope>IDENTIFICATION</scope>
</reference>
<sequence>MASNVPMPTGYHFRPSPRELVKSYLRRRLLKQPLPCGLIKDLNIYDFHPRDILSNAPAGKHLYFFTPRKTKNPNGTRSARGINGGYWKASGRDIIIRDETRREIAHRKFLVFYEGHQRDGRRTSWRMQEYTIKEFWFPTNQNNSELGALALCEIFSKPTLDQSRDGEVQVDEEEEEDEGMASNVPVPTGYHFRPSPRELVKSYLRRRLLKQPLPCGLIKDLNIYDFHPRDILGNTRAGKHLYFFTPRKKKYPKGTRPARETNGGYWKASGRDMIIKDKNKKEIGHKKFLVFHEGHQRDGRRTSWLMHEYTIKEFWFPTNQNNDKLGALALCEIYLKPTSNRSRGGELQAVEEEEGSAYSSDDSDIEDNIIADRLIRPHPAQCNHDNDRRRAPIAFTNECPLGSPSACGSSTARPVPSTPLLGYNNMQGHNMVLIPQYILGPSGPLQPEASYLCNRTAMPGSNPEQPDFLVHSFYCPYAPSSSSGNQMMPPPQHGELPSPEFGVATASSSQYEVSPQRMPPSQLYLEASQLMPSAFETTLWPPPRPLR</sequence>
<keyword evidence="1" id="KW-0805">Transcription regulation</keyword>
<evidence type="ECO:0000256" key="4">
    <source>
        <dbReference type="ARBA" id="ARBA00023242"/>
    </source>
</evidence>
<evidence type="ECO:0000256" key="3">
    <source>
        <dbReference type="ARBA" id="ARBA00023163"/>
    </source>
</evidence>
<dbReference type="Gene3D" id="2.170.150.80">
    <property type="entry name" value="NAC domain"/>
    <property type="match status" value="2"/>
</dbReference>
<dbReference type="KEGG" id="egu:105049263"/>
<keyword evidence="3" id="KW-0804">Transcription</keyword>
<feature type="region of interest" description="Disordered" evidence="5">
    <location>
        <begin position="162"/>
        <end position="188"/>
    </location>
</feature>